<dbReference type="PANTHER" id="PTHR23501">
    <property type="entry name" value="MAJOR FACILITATOR SUPERFAMILY"/>
    <property type="match status" value="1"/>
</dbReference>
<dbReference type="PRINTS" id="PR01036">
    <property type="entry name" value="TCRTETB"/>
</dbReference>
<feature type="transmembrane region" description="Helical" evidence="8">
    <location>
        <begin position="138"/>
        <end position="157"/>
    </location>
</feature>
<protein>
    <submittedName>
        <fullName evidence="10">MFS transporter</fullName>
    </submittedName>
</protein>
<dbReference type="GO" id="GO:0022857">
    <property type="term" value="F:transmembrane transporter activity"/>
    <property type="evidence" value="ECO:0007669"/>
    <property type="project" value="InterPro"/>
</dbReference>
<evidence type="ECO:0000256" key="3">
    <source>
        <dbReference type="ARBA" id="ARBA00022475"/>
    </source>
</evidence>
<proteinExistence type="predicted"/>
<evidence type="ECO:0000259" key="9">
    <source>
        <dbReference type="PROSITE" id="PS50850"/>
    </source>
</evidence>
<dbReference type="FunFam" id="1.20.1720.10:FF:000004">
    <property type="entry name" value="EmrB/QacA family drug resistance transporter"/>
    <property type="match status" value="1"/>
</dbReference>
<feature type="transmembrane region" description="Helical" evidence="8">
    <location>
        <begin position="490"/>
        <end position="513"/>
    </location>
</feature>
<dbReference type="PROSITE" id="PS00216">
    <property type="entry name" value="SUGAR_TRANSPORT_1"/>
    <property type="match status" value="1"/>
</dbReference>
<feature type="transmembrane region" description="Helical" evidence="8">
    <location>
        <begin position="267"/>
        <end position="290"/>
    </location>
</feature>
<accession>A0A0F7C1X0</accession>
<feature type="transmembrane region" description="Helical" evidence="8">
    <location>
        <begin position="46"/>
        <end position="65"/>
    </location>
</feature>
<dbReference type="EMBL" id="CP011076">
    <property type="protein sequence ID" value="AKF96414.1"/>
    <property type="molecule type" value="Genomic_DNA"/>
</dbReference>
<comment type="subcellular location">
    <subcellularLocation>
        <location evidence="1">Cell membrane</location>
        <topology evidence="1">Multi-pass membrane protein</topology>
    </subcellularLocation>
</comment>
<evidence type="ECO:0000256" key="2">
    <source>
        <dbReference type="ARBA" id="ARBA00022448"/>
    </source>
</evidence>
<sequence length="546" mass="60151">MQELDYRRKVTVMLAIMSALLFASINQTIVGTALPKIIAKLGGMDYYSWVFTIYMLTSSIATILVGKLSDMYGRKPFILIGLGVFVLGAFLCGTSHNIFELILYRGIQGAGAGVIMSTAFTSIADLFAPRERGRWQGLMSSVFGLASVFGPVLGGYIVDNADWHWVFWVFLPFGIIAIGMIYWLFPRAVHKEKQTVDYWGSLLITTTMVPFLLAFSWAGTKYEWTSLTILGLFAFTVVSLFLFIYVEKQAINPVIPLHLFRNDIFTISNVIGFIVGAGMYASIMYMPFFIQGVLGYSATHSSYLTMPMTLSLVVGSAVCGQLMTKTGTYKKFALGGLVLMLVGMYLLARMDQGTMSSSIVFNLIVFGLGLGVAMPVFTITVQNAVKSKDLGVATAASQLFRSLGGTIGVAIMGTILSVRIGLKMSESTAQLGISHQPNIPPELVQKISALHNPQILLDLQRLDQIEKSLPPVLHELFNHVIANLRDALQYALTGVFFTSTWLLVFALLLTFFLREIPLRSEGDTRQVATKKASWGSNSKKRLNEQE</sequence>
<dbReference type="RefSeq" id="WP_031415439.1">
    <property type="nucleotide sequence ID" value="NZ_CP011076.1"/>
</dbReference>
<dbReference type="AlphaFoldDB" id="A0A0F7C1X0"/>
<evidence type="ECO:0000256" key="8">
    <source>
        <dbReference type="SAM" id="Phobius"/>
    </source>
</evidence>
<evidence type="ECO:0000256" key="6">
    <source>
        <dbReference type="ARBA" id="ARBA00023136"/>
    </source>
</evidence>
<keyword evidence="2" id="KW-0813">Transport</keyword>
<feature type="transmembrane region" description="Helical" evidence="8">
    <location>
        <begin position="197"/>
        <end position="218"/>
    </location>
</feature>
<feature type="transmembrane region" description="Helical" evidence="8">
    <location>
        <begin position="77"/>
        <end position="96"/>
    </location>
</feature>
<evidence type="ECO:0000256" key="7">
    <source>
        <dbReference type="SAM" id="MobiDB-lite"/>
    </source>
</evidence>
<dbReference type="InterPro" id="IPR020846">
    <property type="entry name" value="MFS_dom"/>
</dbReference>
<dbReference type="Gene3D" id="1.20.1720.10">
    <property type="entry name" value="Multidrug resistance protein D"/>
    <property type="match status" value="1"/>
</dbReference>
<keyword evidence="10" id="KW-0614">Plasmid</keyword>
<keyword evidence="5 8" id="KW-1133">Transmembrane helix</keyword>
<feature type="transmembrane region" description="Helical" evidence="8">
    <location>
        <begin position="402"/>
        <end position="422"/>
    </location>
</feature>
<feature type="transmembrane region" description="Helical" evidence="8">
    <location>
        <begin position="360"/>
        <end position="381"/>
    </location>
</feature>
<dbReference type="PROSITE" id="PS50850">
    <property type="entry name" value="MFS"/>
    <property type="match status" value="1"/>
</dbReference>
<feature type="transmembrane region" description="Helical" evidence="8">
    <location>
        <begin position="302"/>
        <end position="320"/>
    </location>
</feature>
<keyword evidence="6 8" id="KW-0472">Membrane</keyword>
<dbReference type="InterPro" id="IPR005829">
    <property type="entry name" value="Sugar_transporter_CS"/>
</dbReference>
<evidence type="ECO:0000256" key="5">
    <source>
        <dbReference type="ARBA" id="ARBA00022989"/>
    </source>
</evidence>
<evidence type="ECO:0000256" key="4">
    <source>
        <dbReference type="ARBA" id="ARBA00022692"/>
    </source>
</evidence>
<dbReference type="Pfam" id="PF07690">
    <property type="entry name" value="MFS_1"/>
    <property type="match status" value="1"/>
</dbReference>
<feature type="transmembrane region" description="Helical" evidence="8">
    <location>
        <begin position="332"/>
        <end position="348"/>
    </location>
</feature>
<organism evidence="10">
    <name type="scientific">Brevibacillus laterosporus</name>
    <name type="common">Bacillus laterosporus</name>
    <dbReference type="NCBI Taxonomy" id="1465"/>
    <lineage>
        <taxon>Bacteria</taxon>
        <taxon>Bacillati</taxon>
        <taxon>Bacillota</taxon>
        <taxon>Bacilli</taxon>
        <taxon>Bacillales</taxon>
        <taxon>Paenibacillaceae</taxon>
        <taxon>Brevibacillus</taxon>
    </lineage>
</organism>
<dbReference type="InterPro" id="IPR004638">
    <property type="entry name" value="EmrB-like"/>
</dbReference>
<feature type="region of interest" description="Disordered" evidence="7">
    <location>
        <begin position="527"/>
        <end position="546"/>
    </location>
</feature>
<feature type="transmembrane region" description="Helical" evidence="8">
    <location>
        <begin position="102"/>
        <end position="126"/>
    </location>
</feature>
<feature type="transmembrane region" description="Helical" evidence="8">
    <location>
        <begin position="224"/>
        <end position="246"/>
    </location>
</feature>
<dbReference type="NCBIfam" id="TIGR00711">
    <property type="entry name" value="efflux_EmrB"/>
    <property type="match status" value="1"/>
</dbReference>
<name>A0A0F7C1X0_BRELA</name>
<evidence type="ECO:0000313" key="10">
    <source>
        <dbReference type="EMBL" id="AKF96414.1"/>
    </source>
</evidence>
<dbReference type="PANTHER" id="PTHR23501:SF197">
    <property type="entry name" value="COMD"/>
    <property type="match status" value="1"/>
</dbReference>
<geneLocation type="plasmid" evidence="10">
    <name>unnamed2</name>
</geneLocation>
<keyword evidence="3" id="KW-1003">Cell membrane</keyword>
<dbReference type="InterPro" id="IPR036259">
    <property type="entry name" value="MFS_trans_sf"/>
</dbReference>
<dbReference type="CDD" id="cd17502">
    <property type="entry name" value="MFS_Azr1_MDR_like"/>
    <property type="match status" value="1"/>
</dbReference>
<dbReference type="InterPro" id="IPR011701">
    <property type="entry name" value="MFS"/>
</dbReference>
<dbReference type="Gene3D" id="1.20.1250.20">
    <property type="entry name" value="MFS general substrate transporter like domains"/>
    <property type="match status" value="1"/>
</dbReference>
<feature type="transmembrane region" description="Helical" evidence="8">
    <location>
        <begin position="12"/>
        <end position="34"/>
    </location>
</feature>
<gene>
    <name evidence="10" type="ORF">EX87_21570</name>
</gene>
<dbReference type="SUPFAM" id="SSF103473">
    <property type="entry name" value="MFS general substrate transporter"/>
    <property type="match status" value="1"/>
</dbReference>
<keyword evidence="4 8" id="KW-0812">Transmembrane</keyword>
<dbReference type="GO" id="GO:0005886">
    <property type="term" value="C:plasma membrane"/>
    <property type="evidence" value="ECO:0007669"/>
    <property type="project" value="UniProtKB-SubCell"/>
</dbReference>
<evidence type="ECO:0000256" key="1">
    <source>
        <dbReference type="ARBA" id="ARBA00004651"/>
    </source>
</evidence>
<feature type="transmembrane region" description="Helical" evidence="8">
    <location>
        <begin position="163"/>
        <end position="185"/>
    </location>
</feature>
<feature type="domain" description="Major facilitator superfamily (MFS) profile" evidence="9">
    <location>
        <begin position="12"/>
        <end position="518"/>
    </location>
</feature>
<reference evidence="10" key="1">
    <citation type="submission" date="2015-03" db="EMBL/GenBank/DDBJ databases">
        <title>MIGS Cultured Bacterial/Archaeal sample from Brevibacillus laterosporus.</title>
        <authorList>
            <person name="Zeng D."/>
            <person name="Zhu L."/>
            <person name="Dong G."/>
            <person name="Ye W."/>
            <person name="Ren D."/>
            <person name="Wu L."/>
            <person name="Xu J."/>
            <person name="Li G."/>
            <person name="Guo L."/>
        </authorList>
    </citation>
    <scope>NUCLEOTIDE SEQUENCE</scope>
    <source>
        <strain evidence="10">B9</strain>
        <plasmid evidence="10">unnamed2</plasmid>
    </source>
</reference>